<evidence type="ECO:0000313" key="1">
    <source>
        <dbReference type="EMBL" id="KAA6400626.1"/>
    </source>
</evidence>
<organism evidence="1 2">
    <name type="scientific">Streblomastix strix</name>
    <dbReference type="NCBI Taxonomy" id="222440"/>
    <lineage>
        <taxon>Eukaryota</taxon>
        <taxon>Metamonada</taxon>
        <taxon>Preaxostyla</taxon>
        <taxon>Oxymonadida</taxon>
        <taxon>Streblomastigidae</taxon>
        <taxon>Streblomastix</taxon>
    </lineage>
</organism>
<name>A0A5J4X1H5_9EUKA</name>
<proteinExistence type="predicted"/>
<dbReference type="AlphaFoldDB" id="A0A5J4X1H5"/>
<comment type="caution">
    <text evidence="1">The sequence shown here is derived from an EMBL/GenBank/DDBJ whole genome shotgun (WGS) entry which is preliminary data.</text>
</comment>
<dbReference type="Proteomes" id="UP000324800">
    <property type="component" value="Unassembled WGS sequence"/>
</dbReference>
<gene>
    <name evidence="1" type="ORF">EZS28_003853</name>
</gene>
<protein>
    <recommendedName>
        <fullName evidence="3">DDE-1 domain-containing protein</fullName>
    </recommendedName>
</protein>
<accession>A0A5J4X1H5</accession>
<reference evidence="1 2" key="1">
    <citation type="submission" date="2019-03" db="EMBL/GenBank/DDBJ databases">
        <title>Single cell metagenomics reveals metabolic interactions within the superorganism composed of flagellate Streblomastix strix and complex community of Bacteroidetes bacteria on its surface.</title>
        <authorList>
            <person name="Treitli S.C."/>
            <person name="Kolisko M."/>
            <person name="Husnik F."/>
            <person name="Keeling P."/>
            <person name="Hampl V."/>
        </authorList>
    </citation>
    <scope>NUCLEOTIDE SEQUENCE [LARGE SCALE GENOMIC DNA]</scope>
    <source>
        <strain evidence="1">ST1C</strain>
    </source>
</reference>
<sequence>MVKSKPKKRPFRIKSIVSLRKAHSIPAKILAAVIYCRGKVTKIARAFHVTTQRIYTIIACYCNIESFTCKKRTRYKSFINEKTKPSKQRLETRKRAKYLRHIPLIKKFSHSPAIPSSSYVRKFCTDNNIRFCKASTSTPEKMQALCASNIILWFKKINTQDIIDGVRERAIINMDEIAVFADGNAKVAKRRGKKRAVVVENDIDPGHITLALSIARGIKQAPQFFIIGDLTYVPLRVQEMAEAEAFFVFVSKRDFMTKVLFREWCTILINWVLEQKLIGYYAQDEKIILFVDGDPSMRD</sequence>
<evidence type="ECO:0000313" key="2">
    <source>
        <dbReference type="Proteomes" id="UP000324800"/>
    </source>
</evidence>
<dbReference type="EMBL" id="SNRW01000531">
    <property type="protein sequence ID" value="KAA6400626.1"/>
    <property type="molecule type" value="Genomic_DNA"/>
</dbReference>
<evidence type="ECO:0008006" key="3">
    <source>
        <dbReference type="Google" id="ProtNLM"/>
    </source>
</evidence>